<dbReference type="EMBL" id="CAUOFW020001274">
    <property type="protein sequence ID" value="CAK9143002.1"/>
    <property type="molecule type" value="Genomic_DNA"/>
</dbReference>
<gene>
    <name evidence="1" type="ORF">ILEXP_LOCUS10699</name>
</gene>
<organism evidence="1 2">
    <name type="scientific">Ilex paraguariensis</name>
    <name type="common">yerba mate</name>
    <dbReference type="NCBI Taxonomy" id="185542"/>
    <lineage>
        <taxon>Eukaryota</taxon>
        <taxon>Viridiplantae</taxon>
        <taxon>Streptophyta</taxon>
        <taxon>Embryophyta</taxon>
        <taxon>Tracheophyta</taxon>
        <taxon>Spermatophyta</taxon>
        <taxon>Magnoliopsida</taxon>
        <taxon>eudicotyledons</taxon>
        <taxon>Gunneridae</taxon>
        <taxon>Pentapetalae</taxon>
        <taxon>asterids</taxon>
        <taxon>campanulids</taxon>
        <taxon>Aquifoliales</taxon>
        <taxon>Aquifoliaceae</taxon>
        <taxon>Ilex</taxon>
    </lineage>
</organism>
<sequence>MAKNWNMAHDTVPFLGFVSHLKRLSLCGHLFRGFPVGCDNLKVLELSEVHFDELDEILVFLSLLRNSSNLKSLSLSASGPFQQD</sequence>
<dbReference type="SUPFAM" id="SSF52058">
    <property type="entry name" value="L domain-like"/>
    <property type="match status" value="1"/>
</dbReference>
<accession>A0ABC8RDZ0</accession>
<feature type="non-terminal residue" evidence="1">
    <location>
        <position position="84"/>
    </location>
</feature>
<dbReference type="Gene3D" id="3.80.10.10">
    <property type="entry name" value="Ribonuclease Inhibitor"/>
    <property type="match status" value="1"/>
</dbReference>
<dbReference type="AlphaFoldDB" id="A0ABC8RDZ0"/>
<reference evidence="1 2" key="1">
    <citation type="submission" date="2024-02" db="EMBL/GenBank/DDBJ databases">
        <authorList>
            <person name="Vignale AGUSTIN F."/>
            <person name="Sosa J E."/>
            <person name="Modenutti C."/>
        </authorList>
    </citation>
    <scope>NUCLEOTIDE SEQUENCE [LARGE SCALE GENOMIC DNA]</scope>
</reference>
<name>A0ABC8RDZ0_9AQUA</name>
<protein>
    <submittedName>
        <fullName evidence="1">Uncharacterized protein</fullName>
    </submittedName>
</protein>
<dbReference type="InterPro" id="IPR032675">
    <property type="entry name" value="LRR_dom_sf"/>
</dbReference>
<proteinExistence type="predicted"/>
<comment type="caution">
    <text evidence="1">The sequence shown here is derived from an EMBL/GenBank/DDBJ whole genome shotgun (WGS) entry which is preliminary data.</text>
</comment>
<keyword evidence="2" id="KW-1185">Reference proteome</keyword>
<evidence type="ECO:0000313" key="2">
    <source>
        <dbReference type="Proteomes" id="UP001642360"/>
    </source>
</evidence>
<evidence type="ECO:0000313" key="1">
    <source>
        <dbReference type="EMBL" id="CAK9143002.1"/>
    </source>
</evidence>
<dbReference type="Proteomes" id="UP001642360">
    <property type="component" value="Unassembled WGS sequence"/>
</dbReference>